<keyword evidence="5 6" id="KW-0648">Protein biosynthesis</keyword>
<dbReference type="GO" id="GO:0048193">
    <property type="term" value="P:Golgi vesicle transport"/>
    <property type="evidence" value="ECO:0007669"/>
    <property type="project" value="InterPro"/>
</dbReference>
<comment type="function">
    <text evidence="6">RNA-binding component of the eukaryotic translation initiation factor 3 (eIF-3) complex, which is involved in protein synthesis of a specialized repertoire of mRNAs and, together with other initiation factors, stimulates binding of mRNA and methionyl-tRNAi to the 40S ribosome. The eIF-3 complex specifically targets and initiates translation of a subset of mRNAs involved in cell proliferation. This subunit can bind 18S rRNA.</text>
</comment>
<dbReference type="SMART" id="SM00360">
    <property type="entry name" value="RRM"/>
    <property type="match status" value="1"/>
</dbReference>
<dbReference type="Pfam" id="PF12353">
    <property type="entry name" value="eIF3g"/>
    <property type="match status" value="1"/>
</dbReference>
<feature type="compositionally biased region" description="Low complexity" evidence="8">
    <location>
        <begin position="1"/>
        <end position="21"/>
    </location>
</feature>
<dbReference type="Gene3D" id="3.30.1380.20">
    <property type="entry name" value="Trafficking protein particle complex subunit 3"/>
    <property type="match status" value="1"/>
</dbReference>
<dbReference type="PROSITE" id="PS50102">
    <property type="entry name" value="RRM"/>
    <property type="match status" value="1"/>
</dbReference>
<evidence type="ECO:0000256" key="3">
    <source>
        <dbReference type="ARBA" id="ARBA00022540"/>
    </source>
</evidence>
<dbReference type="SUPFAM" id="SSF54928">
    <property type="entry name" value="RNA-binding domain, RBD"/>
    <property type="match status" value="1"/>
</dbReference>
<feature type="compositionally biased region" description="Polar residues" evidence="8">
    <location>
        <begin position="297"/>
        <end position="321"/>
    </location>
</feature>
<dbReference type="InterPro" id="IPR034240">
    <property type="entry name" value="eIF3G_RRM"/>
</dbReference>
<dbReference type="Pfam" id="PF04051">
    <property type="entry name" value="TRAPP"/>
    <property type="match status" value="1"/>
</dbReference>
<dbReference type="Proteomes" id="UP000305647">
    <property type="component" value="Unassembled WGS sequence"/>
</dbReference>
<dbReference type="GO" id="GO:0003723">
    <property type="term" value="F:RNA binding"/>
    <property type="evidence" value="ECO:0007669"/>
    <property type="project" value="UniProtKB-UniRule"/>
</dbReference>
<comment type="subunit">
    <text evidence="6">Component of the eukaryotic translation initiation factor 3 (eIF-3) complex.</text>
</comment>
<evidence type="ECO:0000256" key="4">
    <source>
        <dbReference type="ARBA" id="ARBA00022884"/>
    </source>
</evidence>
<keyword evidence="4 7" id="KW-0694">RNA-binding</keyword>
<keyword evidence="2 6" id="KW-0963">Cytoplasm</keyword>
<comment type="subcellular location">
    <subcellularLocation>
        <location evidence="6">Cytoplasm</location>
    </subcellularLocation>
</comment>
<dbReference type="AlphaFoldDB" id="A0A4T0QMS0"/>
<dbReference type="InterPro" id="IPR024096">
    <property type="entry name" value="NO_sig/Golgi_transp_ligand-bd"/>
</dbReference>
<dbReference type="GO" id="GO:0005852">
    <property type="term" value="C:eukaryotic translation initiation factor 3 complex"/>
    <property type="evidence" value="ECO:0007669"/>
    <property type="project" value="UniProtKB-UniRule"/>
</dbReference>
<evidence type="ECO:0000256" key="7">
    <source>
        <dbReference type="PROSITE-ProRule" id="PRU00176"/>
    </source>
</evidence>
<name>A0A4T0QMS0_9BASI</name>
<accession>A0A4T0QMS0</accession>
<evidence type="ECO:0000313" key="11">
    <source>
        <dbReference type="Proteomes" id="UP000305647"/>
    </source>
</evidence>
<dbReference type="InterPro" id="IPR024675">
    <property type="entry name" value="eIF3g_N"/>
</dbReference>
<dbReference type="CDD" id="cd14944">
    <property type="entry name" value="TRAPPC6A_Trs33"/>
    <property type="match status" value="1"/>
</dbReference>
<feature type="region of interest" description="Disordered" evidence="8">
    <location>
        <begin position="295"/>
        <end position="348"/>
    </location>
</feature>
<dbReference type="Pfam" id="PF00076">
    <property type="entry name" value="RRM_1"/>
    <property type="match status" value="1"/>
</dbReference>
<feature type="domain" description="RRM" evidence="9">
    <location>
        <begin position="348"/>
        <end position="426"/>
    </location>
</feature>
<dbReference type="HAMAP" id="MF_03006">
    <property type="entry name" value="eIF3g"/>
    <property type="match status" value="1"/>
</dbReference>
<evidence type="ECO:0000256" key="1">
    <source>
        <dbReference type="ARBA" id="ARBA00006218"/>
    </source>
</evidence>
<evidence type="ECO:0000256" key="5">
    <source>
        <dbReference type="ARBA" id="ARBA00022917"/>
    </source>
</evidence>
<evidence type="ECO:0000259" key="9">
    <source>
        <dbReference type="PROSITE" id="PS50102"/>
    </source>
</evidence>
<evidence type="ECO:0000256" key="6">
    <source>
        <dbReference type="HAMAP-Rule" id="MF_03006"/>
    </source>
</evidence>
<comment type="caution">
    <text evidence="10">The sequence shown here is derived from an EMBL/GenBank/DDBJ whole genome shotgun (WGS) entry which is preliminary data.</text>
</comment>
<keyword evidence="3 6" id="KW-0396">Initiation factor</keyword>
<dbReference type="InterPro" id="IPR012677">
    <property type="entry name" value="Nucleotide-bd_a/b_plait_sf"/>
</dbReference>
<dbReference type="CDD" id="cd12408">
    <property type="entry name" value="RRM_eIF3G_like"/>
    <property type="match status" value="1"/>
</dbReference>
<dbReference type="InterPro" id="IPR037992">
    <property type="entry name" value="TRAPPC6/Trs33"/>
</dbReference>
<feature type="region of interest" description="Disordered" evidence="8">
    <location>
        <begin position="1"/>
        <end position="22"/>
    </location>
</feature>
<dbReference type="InterPro" id="IPR007194">
    <property type="entry name" value="TRAPP_component"/>
</dbReference>
<dbReference type="Gene3D" id="3.30.70.330">
    <property type="match status" value="1"/>
</dbReference>
<evidence type="ECO:0000256" key="2">
    <source>
        <dbReference type="ARBA" id="ARBA00022490"/>
    </source>
</evidence>
<feature type="compositionally biased region" description="Low complexity" evidence="8">
    <location>
        <begin position="326"/>
        <end position="336"/>
    </location>
</feature>
<evidence type="ECO:0000256" key="8">
    <source>
        <dbReference type="SAM" id="MobiDB-lite"/>
    </source>
</evidence>
<gene>
    <name evidence="6" type="primary">TIF35</name>
    <name evidence="10" type="ORF">E3Q10_04292</name>
</gene>
<proteinExistence type="inferred from homology"/>
<dbReference type="EMBL" id="SPRO01000088">
    <property type="protein sequence ID" value="TIC23557.1"/>
    <property type="molecule type" value="Genomic_DNA"/>
</dbReference>
<dbReference type="InterPro" id="IPR000504">
    <property type="entry name" value="RRM_dom"/>
</dbReference>
<reference evidence="10 11" key="1">
    <citation type="submission" date="2019-03" db="EMBL/GenBank/DDBJ databases">
        <title>Sequencing 25 genomes of Wallemia mellicola.</title>
        <authorList>
            <person name="Gostincar C."/>
        </authorList>
    </citation>
    <scope>NUCLEOTIDE SEQUENCE [LARGE SCALE GENOMIC DNA]</scope>
    <source>
        <strain evidence="10 11">EXF-8738</strain>
    </source>
</reference>
<organism evidence="10 11">
    <name type="scientific">Wallemia mellicola</name>
    <dbReference type="NCBI Taxonomy" id="1708541"/>
    <lineage>
        <taxon>Eukaryota</taxon>
        <taxon>Fungi</taxon>
        <taxon>Dikarya</taxon>
        <taxon>Basidiomycota</taxon>
        <taxon>Wallemiomycotina</taxon>
        <taxon>Wallemiomycetes</taxon>
        <taxon>Wallemiales</taxon>
        <taxon>Wallemiaceae</taxon>
        <taxon>Wallemia</taxon>
    </lineage>
</organism>
<dbReference type="GO" id="GO:0001732">
    <property type="term" value="P:formation of cytoplasmic translation initiation complex"/>
    <property type="evidence" value="ECO:0007669"/>
    <property type="project" value="UniProtKB-UniRule"/>
</dbReference>
<comment type="similarity">
    <text evidence="6">Belongs to the eIF-3 subunit G family.</text>
</comment>
<dbReference type="PANTHER" id="PTHR10352">
    <property type="entry name" value="EUKARYOTIC TRANSLATION INITIATION FACTOR 3 SUBUNIT G"/>
    <property type="match status" value="1"/>
</dbReference>
<dbReference type="GO" id="GO:0033290">
    <property type="term" value="C:eukaryotic 48S preinitiation complex"/>
    <property type="evidence" value="ECO:0007669"/>
    <property type="project" value="UniProtKB-UniRule"/>
</dbReference>
<dbReference type="GO" id="GO:0016282">
    <property type="term" value="C:eukaryotic 43S preinitiation complex"/>
    <property type="evidence" value="ECO:0007669"/>
    <property type="project" value="UniProtKB-UniRule"/>
</dbReference>
<dbReference type="InterPro" id="IPR017334">
    <property type="entry name" value="eIF3_g"/>
</dbReference>
<sequence length="429" mass="47794">MSKSSLNLSRNSTSNARSSTSVDNNVAVDSVLNDLLTIELIPTLRTSTEEEMKRDDRDITEESVYEELTKKLKQVGTSIGHTVAERIKQTREPLNDNLEVIKLLCKEIWTFIYGKQLDNLRTNHKGTFVLHDNSYRPLVNLSSSDEINNRKFLSIQLETFTFFLLSTKMSTDKLQSTSWADDVDETIAAPEPQIKTITTPDSDVITTIEVLADRKTWPKFGLEKGKPAGPDRATTTVGENVVLKLSAGNDSAVEEPSEEQLMKERLKSKKIVCRLCKGDHFTTKCPYKSTLGDLDSAQDSTQTPDESNANQGTAAAATSTGKYIPPSQRAGARASGAGPGGPSRDEYPTLRVTNVSEDTHEDDLRELFRRFGRVQRVFIGRDRETRASKGFAFVSFELRSDAEKALEKVNGMGYDNLILSVQWSQPRDK</sequence>
<evidence type="ECO:0000313" key="10">
    <source>
        <dbReference type="EMBL" id="TIC23557.1"/>
    </source>
</evidence>
<dbReference type="InterPro" id="IPR035979">
    <property type="entry name" value="RBD_domain_sf"/>
</dbReference>
<comment type="similarity">
    <text evidence="1">Belongs to the TRAPP small subunits family. BET3 subfamily.</text>
</comment>
<protein>
    <recommendedName>
        <fullName evidence="6">Eukaryotic translation initiation factor 3 subunit G</fullName>
        <shortName evidence="6">eIF3g</shortName>
    </recommendedName>
    <alternativeName>
        <fullName evidence="6">Eukaryotic translation initiation factor 3 RNA-binding subunit</fullName>
        <shortName evidence="6">eIF-3 RNA-binding subunit</shortName>
    </alternativeName>
    <alternativeName>
        <fullName evidence="6">Translation initiation factor eIF3 p33 subunit homolog</fullName>
        <shortName evidence="6">eIF3 p33 homolog</shortName>
    </alternativeName>
</protein>
<dbReference type="SUPFAM" id="SSF111126">
    <property type="entry name" value="Ligand-binding domain in the NO signalling and Golgi transport"/>
    <property type="match status" value="1"/>
</dbReference>
<dbReference type="GO" id="GO:0003743">
    <property type="term" value="F:translation initiation factor activity"/>
    <property type="evidence" value="ECO:0007669"/>
    <property type="project" value="UniProtKB-UniRule"/>
</dbReference>